<name>A0A7J0HE19_9ERIC</name>
<feature type="domain" description="Retrovirus-related Pol polyprotein from transposon TNT 1-94-like beta-barrel" evidence="1">
    <location>
        <begin position="85"/>
        <end position="137"/>
    </location>
</feature>
<accession>A0A7J0HE19</accession>
<dbReference type="InterPro" id="IPR054722">
    <property type="entry name" value="PolX-like_BBD"/>
</dbReference>
<sequence length="250" mass="27437">MAENNTWVMIILSAINYALWKLQMEDILFCEDLYDSLEIKGDKPAAARKDEELKKMNQKTIGKARKEVELKEDVIKGAPTEDNQGSAYHLCGDREMFSAYATCDSGLVRMAHNTTSSVVGKGSVRFRMADERSLTLTEGELLSDMGPVVLASKIDRKCNSYTKVCGASEWVPGSVGVLGCPIRSSDDGDKANFEELYSDGTRDGVTKTHKVMYFAVQPSGGCRAPRYYGGAGLEAVRMDNLKSSDYLPVG</sequence>
<evidence type="ECO:0000313" key="2">
    <source>
        <dbReference type="EMBL" id="GFZ21319.1"/>
    </source>
</evidence>
<organism evidence="2 3">
    <name type="scientific">Actinidia rufa</name>
    <dbReference type="NCBI Taxonomy" id="165716"/>
    <lineage>
        <taxon>Eukaryota</taxon>
        <taxon>Viridiplantae</taxon>
        <taxon>Streptophyta</taxon>
        <taxon>Embryophyta</taxon>
        <taxon>Tracheophyta</taxon>
        <taxon>Spermatophyta</taxon>
        <taxon>Magnoliopsida</taxon>
        <taxon>eudicotyledons</taxon>
        <taxon>Gunneridae</taxon>
        <taxon>Pentapetalae</taxon>
        <taxon>asterids</taxon>
        <taxon>Ericales</taxon>
        <taxon>Actinidiaceae</taxon>
        <taxon>Actinidia</taxon>
    </lineage>
</organism>
<gene>
    <name evidence="2" type="ORF">Acr_29g0004810</name>
</gene>
<evidence type="ECO:0000313" key="3">
    <source>
        <dbReference type="Proteomes" id="UP000585474"/>
    </source>
</evidence>
<dbReference type="OrthoDB" id="1749238at2759"/>
<comment type="caution">
    <text evidence="2">The sequence shown here is derived from an EMBL/GenBank/DDBJ whole genome shotgun (WGS) entry which is preliminary data.</text>
</comment>
<dbReference type="Proteomes" id="UP000585474">
    <property type="component" value="Unassembled WGS sequence"/>
</dbReference>
<dbReference type="EMBL" id="BJWL01000029">
    <property type="protein sequence ID" value="GFZ21319.1"/>
    <property type="molecule type" value="Genomic_DNA"/>
</dbReference>
<dbReference type="Pfam" id="PF22936">
    <property type="entry name" value="Pol_BBD"/>
    <property type="match status" value="1"/>
</dbReference>
<evidence type="ECO:0000259" key="1">
    <source>
        <dbReference type="Pfam" id="PF22936"/>
    </source>
</evidence>
<proteinExistence type="predicted"/>
<reference evidence="2 3" key="1">
    <citation type="submission" date="2019-07" db="EMBL/GenBank/DDBJ databases">
        <title>De Novo Assembly of kiwifruit Actinidia rufa.</title>
        <authorList>
            <person name="Sugita-Konishi S."/>
            <person name="Sato K."/>
            <person name="Mori E."/>
            <person name="Abe Y."/>
            <person name="Kisaki G."/>
            <person name="Hamano K."/>
            <person name="Suezawa K."/>
            <person name="Otani M."/>
            <person name="Fukuda T."/>
            <person name="Manabe T."/>
            <person name="Gomi K."/>
            <person name="Tabuchi M."/>
            <person name="Akimitsu K."/>
            <person name="Kataoka I."/>
        </authorList>
    </citation>
    <scope>NUCLEOTIDE SEQUENCE [LARGE SCALE GENOMIC DNA]</scope>
    <source>
        <strain evidence="3">cv. Fuchu</strain>
    </source>
</reference>
<protein>
    <recommendedName>
        <fullName evidence="1">Retrovirus-related Pol polyprotein from transposon TNT 1-94-like beta-barrel domain-containing protein</fullName>
    </recommendedName>
</protein>
<keyword evidence="3" id="KW-1185">Reference proteome</keyword>
<dbReference type="AlphaFoldDB" id="A0A7J0HE19"/>